<organism evidence="2 3">
    <name type="scientific">Cirrhinus molitorella</name>
    <name type="common">mud carp</name>
    <dbReference type="NCBI Taxonomy" id="172907"/>
    <lineage>
        <taxon>Eukaryota</taxon>
        <taxon>Metazoa</taxon>
        <taxon>Chordata</taxon>
        <taxon>Craniata</taxon>
        <taxon>Vertebrata</taxon>
        <taxon>Euteleostomi</taxon>
        <taxon>Actinopterygii</taxon>
        <taxon>Neopterygii</taxon>
        <taxon>Teleostei</taxon>
        <taxon>Ostariophysi</taxon>
        <taxon>Cypriniformes</taxon>
        <taxon>Cyprinidae</taxon>
        <taxon>Labeoninae</taxon>
        <taxon>Labeonini</taxon>
        <taxon>Cirrhinus</taxon>
    </lineage>
</organism>
<keyword evidence="1" id="KW-0472">Membrane</keyword>
<feature type="transmembrane region" description="Helical" evidence="1">
    <location>
        <begin position="12"/>
        <end position="35"/>
    </location>
</feature>
<dbReference type="EMBL" id="JAYMGO010000006">
    <property type="protein sequence ID" value="KAL1272739.1"/>
    <property type="molecule type" value="Genomic_DNA"/>
</dbReference>
<evidence type="ECO:0000313" key="3">
    <source>
        <dbReference type="Proteomes" id="UP001558613"/>
    </source>
</evidence>
<reference evidence="2 3" key="1">
    <citation type="submission" date="2023-09" db="EMBL/GenBank/DDBJ databases">
        <authorList>
            <person name="Wang M."/>
        </authorList>
    </citation>
    <scope>NUCLEOTIDE SEQUENCE [LARGE SCALE GENOMIC DNA]</scope>
    <source>
        <strain evidence="2">GT-2023</strain>
        <tissue evidence="2">Liver</tissue>
    </source>
</reference>
<dbReference type="Proteomes" id="UP001558613">
    <property type="component" value="Unassembled WGS sequence"/>
</dbReference>
<evidence type="ECO:0000256" key="1">
    <source>
        <dbReference type="SAM" id="Phobius"/>
    </source>
</evidence>
<keyword evidence="1" id="KW-0812">Transmembrane</keyword>
<sequence length="100" mass="11178">MPNVVTEAMIESYALMFLVMSAFFVYFCGMVWAFCNPKLSGSAEETDCDASSFPQAPLQQIFADLEDVESNEPTHTRQLTRGECLDQPTQSYIASSYIVD</sequence>
<evidence type="ECO:0000313" key="2">
    <source>
        <dbReference type="EMBL" id="KAL1272739.1"/>
    </source>
</evidence>
<keyword evidence="3" id="KW-1185">Reference proteome</keyword>
<protein>
    <submittedName>
        <fullName evidence="2">Uncharacterized protein</fullName>
    </submittedName>
</protein>
<gene>
    <name evidence="2" type="ORF">QQF64_028601</name>
</gene>
<comment type="caution">
    <text evidence="2">The sequence shown here is derived from an EMBL/GenBank/DDBJ whole genome shotgun (WGS) entry which is preliminary data.</text>
</comment>
<accession>A0ABR3N790</accession>
<keyword evidence="1" id="KW-1133">Transmembrane helix</keyword>
<name>A0ABR3N790_9TELE</name>
<proteinExistence type="predicted"/>